<dbReference type="Pfam" id="PF13302">
    <property type="entry name" value="Acetyltransf_3"/>
    <property type="match status" value="1"/>
</dbReference>
<dbReference type="GO" id="GO:1990189">
    <property type="term" value="F:protein N-terminal-serine acetyltransferase activity"/>
    <property type="evidence" value="ECO:0007669"/>
    <property type="project" value="TreeGrafter"/>
</dbReference>
<protein>
    <submittedName>
        <fullName evidence="2">RimJ/RimL family protein N-acetyltransferase</fullName>
    </submittedName>
</protein>
<dbReference type="InterPro" id="IPR016181">
    <property type="entry name" value="Acyl_CoA_acyltransferase"/>
</dbReference>
<evidence type="ECO:0000313" key="3">
    <source>
        <dbReference type="Proteomes" id="UP000577707"/>
    </source>
</evidence>
<comment type="caution">
    <text evidence="2">The sequence shown here is derived from an EMBL/GenBank/DDBJ whole genome shotgun (WGS) entry which is preliminary data.</text>
</comment>
<dbReference type="PANTHER" id="PTHR43441:SF2">
    <property type="entry name" value="FAMILY ACETYLTRANSFERASE, PUTATIVE (AFU_ORTHOLOGUE AFUA_7G00850)-RELATED"/>
    <property type="match status" value="1"/>
</dbReference>
<evidence type="ECO:0000313" key="2">
    <source>
        <dbReference type="EMBL" id="MBB3090185.1"/>
    </source>
</evidence>
<keyword evidence="2" id="KW-0808">Transferase</keyword>
<reference evidence="2 3" key="1">
    <citation type="submission" date="2020-08" db="EMBL/GenBank/DDBJ databases">
        <title>Genomic Encyclopedia of Type Strains, Phase III (KMG-III): the genomes of soil and plant-associated and newly described type strains.</title>
        <authorList>
            <person name="Whitman W."/>
        </authorList>
    </citation>
    <scope>NUCLEOTIDE SEQUENCE [LARGE SCALE GENOMIC DNA]</scope>
    <source>
        <strain evidence="2 3">CECT 3302</strain>
    </source>
</reference>
<dbReference type="PANTHER" id="PTHR43441">
    <property type="entry name" value="RIBOSOMAL-PROTEIN-SERINE ACETYLTRANSFERASE"/>
    <property type="match status" value="1"/>
</dbReference>
<dbReference type="Proteomes" id="UP000577707">
    <property type="component" value="Unassembled WGS sequence"/>
</dbReference>
<dbReference type="Gene3D" id="3.40.630.30">
    <property type="match status" value="1"/>
</dbReference>
<feature type="domain" description="N-acetyltransferase" evidence="1">
    <location>
        <begin position="35"/>
        <end position="174"/>
    </location>
</feature>
<dbReference type="EMBL" id="JACHXG010000006">
    <property type="protein sequence ID" value="MBB3090185.1"/>
    <property type="molecule type" value="Genomic_DNA"/>
</dbReference>
<evidence type="ECO:0000259" key="1">
    <source>
        <dbReference type="Pfam" id="PF13302"/>
    </source>
</evidence>
<name>A0A7W5A697_9ACTN</name>
<sequence length="240" mass="26752">MTEFSYPVGNVVEAWEARPWPEPVTLEGSYVRVAPLSSTQYSDLYAAVCGPDDADLWTYRPIAMPTSLQDLWMHLAGLVDAPDVVPFAFVPKEGEREGRATGVAGYHAINPANGSIEVGGVLFGSALARTRAATEAIHLLMSHAFDTLRYRRFEWKLDRLNEPSRRAAVRLGFTYEGRFRNHMVVKGRNRDTDWFSVTAEEWPAVREAHERWLAPENFDADGGQRVSLGSLTGGLGVRQD</sequence>
<dbReference type="RefSeq" id="WP_229788683.1">
    <property type="nucleotide sequence ID" value="NZ_BMQT01000006.1"/>
</dbReference>
<dbReference type="SUPFAM" id="SSF55729">
    <property type="entry name" value="Acyl-CoA N-acyltransferases (Nat)"/>
    <property type="match status" value="1"/>
</dbReference>
<dbReference type="InterPro" id="IPR051908">
    <property type="entry name" value="Ribosomal_N-acetyltransferase"/>
</dbReference>
<keyword evidence="3" id="KW-1185">Reference proteome</keyword>
<dbReference type="InterPro" id="IPR000182">
    <property type="entry name" value="GNAT_dom"/>
</dbReference>
<accession>A0A7W5A697</accession>
<organism evidence="2 3">
    <name type="scientific">Nocardioides albus</name>
    <dbReference type="NCBI Taxonomy" id="1841"/>
    <lineage>
        <taxon>Bacteria</taxon>
        <taxon>Bacillati</taxon>
        <taxon>Actinomycetota</taxon>
        <taxon>Actinomycetes</taxon>
        <taxon>Propionibacteriales</taxon>
        <taxon>Nocardioidaceae</taxon>
        <taxon>Nocardioides</taxon>
    </lineage>
</organism>
<gene>
    <name evidence="2" type="ORF">FHS12_003137</name>
</gene>
<dbReference type="GO" id="GO:0008999">
    <property type="term" value="F:protein-N-terminal-alanine acetyltransferase activity"/>
    <property type="evidence" value="ECO:0007669"/>
    <property type="project" value="TreeGrafter"/>
</dbReference>
<proteinExistence type="predicted"/>
<dbReference type="AlphaFoldDB" id="A0A7W5A697"/>